<evidence type="ECO:0000313" key="1">
    <source>
        <dbReference type="EMBL" id="VYT36974.1"/>
    </source>
</evidence>
<dbReference type="GeneID" id="69470257"/>
<protein>
    <recommendedName>
        <fullName evidence="2">DUF4179 domain-containing protein</fullName>
    </recommendedName>
</protein>
<dbReference type="EMBL" id="CACRSQ010000007">
    <property type="protein sequence ID" value="VYT36974.1"/>
    <property type="molecule type" value="Genomic_DNA"/>
</dbReference>
<organism evidence="1">
    <name type="scientific">Anaerostipes caccae</name>
    <dbReference type="NCBI Taxonomy" id="105841"/>
    <lineage>
        <taxon>Bacteria</taxon>
        <taxon>Bacillati</taxon>
        <taxon>Bacillota</taxon>
        <taxon>Clostridia</taxon>
        <taxon>Lachnospirales</taxon>
        <taxon>Lachnospiraceae</taxon>
        <taxon>Anaerostipes</taxon>
    </lineage>
</organism>
<reference evidence="1" key="1">
    <citation type="submission" date="2019-11" db="EMBL/GenBank/DDBJ databases">
        <authorList>
            <person name="Feng L."/>
        </authorList>
    </citation>
    <scope>NUCLEOTIDE SEQUENCE</scope>
    <source>
        <strain evidence="1">AcaccaeLFYP115</strain>
    </source>
</reference>
<proteinExistence type="predicted"/>
<gene>
    <name evidence="1" type="ORF">ACLFYP115_03048</name>
</gene>
<evidence type="ECO:0008006" key="2">
    <source>
        <dbReference type="Google" id="ProtNLM"/>
    </source>
</evidence>
<name>A0A6N2W2T7_9FIRM</name>
<accession>A0A6N2W2T7</accession>
<sequence length="344" mass="38726">MNIYRILNKIKTKIPESERDLEDQEMTDQMKTMARKIAGKQKRRQAFFKKAAAAAIVVIIGGGTAVAASGGWGNLIPKLFNSTLIGKGTETDLEEYSGSDKVMAEAESKNIKVKVVQSAASKGMIYILLKTELPENQTFKEDQIFKYSLLKTGAKDDPKKKEMTGMNADRLLLVQKKENIGWFILQAERSGHDFKNQKIMLSLEGFTSTHTTAEDLIFENPKGSWKLTWKVENSKMETAEVHVDKEYHFQNGKEIIKKIEITPFYFRVYHGKKGSSEDNSNLPECSLRIKDGTVKKLHWSYSQGADRSANGYAFHQSDFTELINPDNVEAVIIGGNEISVSKNK</sequence>
<dbReference type="AlphaFoldDB" id="A0A6N2W2T7"/>
<dbReference type="RefSeq" id="WP_006566005.1">
    <property type="nucleotide sequence ID" value="NZ_BAABRZ010000004.1"/>
</dbReference>